<reference evidence="2 3" key="1">
    <citation type="submission" date="2019-09" db="EMBL/GenBank/DDBJ databases">
        <authorList>
            <person name="Chandra G."/>
            <person name="Truman W A."/>
        </authorList>
    </citation>
    <scope>NUCLEOTIDE SEQUENCE [LARGE SCALE GENOMIC DNA]</scope>
    <source>
        <strain evidence="2">PS718</strain>
    </source>
</reference>
<evidence type="ECO:0000313" key="2">
    <source>
        <dbReference type="EMBL" id="VVO21049.1"/>
    </source>
</evidence>
<gene>
    <name evidence="2" type="ORF">PS718_04214</name>
</gene>
<dbReference type="InterPro" id="IPR055507">
    <property type="entry name" value="DUF7079"/>
</dbReference>
<dbReference type="RefSeq" id="WP_150604457.1">
    <property type="nucleotide sequence ID" value="NZ_CABVHX010000022.1"/>
</dbReference>
<accession>A0A5E7DTU2</accession>
<sequence length="122" mass="14287">MRREPSPAELYKIRDALSWIFVDTAVDFPYIASQVEGYDPEQIKDILYSEVAVVCAWNLAGPLPPIWTGFDSDELNRDIEKMLAAKKNSWLRRQRHRLHTAWLRFNYGDAWKELSAHLKQPN</sequence>
<dbReference type="AlphaFoldDB" id="A0A5E7DTU2"/>
<proteinExistence type="predicted"/>
<name>A0A5E7DTU2_PSEFL</name>
<dbReference type="Proteomes" id="UP000325375">
    <property type="component" value="Unassembled WGS sequence"/>
</dbReference>
<organism evidence="2 3">
    <name type="scientific">Pseudomonas fluorescens</name>
    <dbReference type="NCBI Taxonomy" id="294"/>
    <lineage>
        <taxon>Bacteria</taxon>
        <taxon>Pseudomonadati</taxon>
        <taxon>Pseudomonadota</taxon>
        <taxon>Gammaproteobacteria</taxon>
        <taxon>Pseudomonadales</taxon>
        <taxon>Pseudomonadaceae</taxon>
        <taxon>Pseudomonas</taxon>
    </lineage>
</organism>
<evidence type="ECO:0000259" key="1">
    <source>
        <dbReference type="Pfam" id="PF23296"/>
    </source>
</evidence>
<dbReference type="EMBL" id="CABVHX010000022">
    <property type="protein sequence ID" value="VVO21049.1"/>
    <property type="molecule type" value="Genomic_DNA"/>
</dbReference>
<protein>
    <recommendedName>
        <fullName evidence="1">DUF7079 domain-containing protein</fullName>
    </recommendedName>
</protein>
<evidence type="ECO:0000313" key="3">
    <source>
        <dbReference type="Proteomes" id="UP000325375"/>
    </source>
</evidence>
<dbReference type="Pfam" id="PF23296">
    <property type="entry name" value="DUF7079"/>
    <property type="match status" value="1"/>
</dbReference>
<feature type="domain" description="DUF7079" evidence="1">
    <location>
        <begin position="13"/>
        <end position="116"/>
    </location>
</feature>